<dbReference type="VEuPathDB" id="FungiDB:SCHCODRAFT_02625137"/>
<dbReference type="AlphaFoldDB" id="D8Q5S9"/>
<name>D8Q5S9_SCHCM</name>
<dbReference type="PANTHER" id="PTHR11799:SF30">
    <property type="entry name" value="SERUM PARAOXONASE_ARYLESTERASE 2"/>
    <property type="match status" value="1"/>
</dbReference>
<dbReference type="InterPro" id="IPR051288">
    <property type="entry name" value="Serum_paraoxonase/arylesterase"/>
</dbReference>
<dbReference type="SUPFAM" id="SSF63829">
    <property type="entry name" value="Calcium-dependent phosphotriesterase"/>
    <property type="match status" value="1"/>
</dbReference>
<dbReference type="InParanoid" id="D8Q5S9"/>
<dbReference type="EMBL" id="GL377306">
    <property type="protein sequence ID" value="EFI97021.1"/>
    <property type="molecule type" value="Genomic_DNA"/>
</dbReference>
<keyword evidence="2" id="KW-1185">Reference proteome</keyword>
<gene>
    <name evidence="1" type="ORF">SCHCODRAFT_28591</name>
</gene>
<dbReference type="OMA" id="NDHYITK"/>
<dbReference type="InterPro" id="IPR011042">
    <property type="entry name" value="6-blade_b-propeller_TolB-like"/>
</dbReference>
<feature type="non-terminal residue" evidence="1">
    <location>
        <position position="1"/>
    </location>
</feature>
<evidence type="ECO:0000313" key="1">
    <source>
        <dbReference type="EMBL" id="EFI97021.1"/>
    </source>
</evidence>
<accession>D8Q5S9</accession>
<protein>
    <recommendedName>
        <fullName evidence="3">Methanethiol oxidase</fullName>
    </recommendedName>
</protein>
<organism evidence="2">
    <name type="scientific">Schizophyllum commune (strain H4-8 / FGSC 9210)</name>
    <name type="common">Split gill fungus</name>
    <dbReference type="NCBI Taxonomy" id="578458"/>
    <lineage>
        <taxon>Eukaryota</taxon>
        <taxon>Fungi</taxon>
        <taxon>Dikarya</taxon>
        <taxon>Basidiomycota</taxon>
        <taxon>Agaricomycotina</taxon>
        <taxon>Agaricomycetes</taxon>
        <taxon>Agaricomycetidae</taxon>
        <taxon>Agaricales</taxon>
        <taxon>Schizophyllaceae</taxon>
        <taxon>Schizophyllum</taxon>
    </lineage>
</organism>
<dbReference type="Gene3D" id="2.120.10.30">
    <property type="entry name" value="TolB, C-terminal domain"/>
    <property type="match status" value="1"/>
</dbReference>
<dbReference type="PANTHER" id="PTHR11799">
    <property type="entry name" value="PARAOXONASE"/>
    <property type="match status" value="1"/>
</dbReference>
<feature type="non-terminal residue" evidence="1">
    <location>
        <position position="366"/>
    </location>
</feature>
<proteinExistence type="predicted"/>
<dbReference type="Proteomes" id="UP000007431">
    <property type="component" value="Unassembled WGS sequence"/>
</dbReference>
<dbReference type="HOGENOM" id="CLU_035172_1_0_1"/>
<evidence type="ECO:0008006" key="3">
    <source>
        <dbReference type="Google" id="ProtNLM"/>
    </source>
</evidence>
<sequence>SVLVWRSRRLLYNNILFTPVLPPAYYAYGNATLQCTFPRADDVDFFLADDAMSPLADEFKYCEDVVFWDIGSQAGEAHATRRAIISCDAGRKAWNTVMGPLLNPKPRGSVWVMDVAKGAAPARLELAGFPPDHDFHPLGLDIYPSHDGEPSNLFVVNHARGRTCIEQFTVSPSGQAIATYVRTLDSPHFSSANSLALTSPTSFLVTNDHLFTRRLPFPLNHLLPIAESILSLPLGWVVHVRLEPKDDRSPQAIATVDVVAPFIPFPNGVAVSPTRDTVAVASTTTAEVRLYHVAGRSNHVSFIPDLTNYGLELRDTISLPFLPDNLHFADDGSLVVAGHPNFPQLAALARGGTDPAGSWVVRIARK</sequence>
<dbReference type="eggNOG" id="ENOG502S58R">
    <property type="taxonomic scope" value="Eukaryota"/>
</dbReference>
<reference evidence="1 2" key="1">
    <citation type="journal article" date="2010" name="Nat. Biotechnol.">
        <title>Genome sequence of the model mushroom Schizophyllum commune.</title>
        <authorList>
            <person name="Ohm R.A."/>
            <person name="de Jong J.F."/>
            <person name="Lugones L.G."/>
            <person name="Aerts A."/>
            <person name="Kothe E."/>
            <person name="Stajich J.E."/>
            <person name="de Vries R.P."/>
            <person name="Record E."/>
            <person name="Levasseur A."/>
            <person name="Baker S.E."/>
            <person name="Bartholomew K.A."/>
            <person name="Coutinho P.M."/>
            <person name="Erdmann S."/>
            <person name="Fowler T.J."/>
            <person name="Gathman A.C."/>
            <person name="Lombard V."/>
            <person name="Henrissat B."/>
            <person name="Knabe N."/>
            <person name="Kuees U."/>
            <person name="Lilly W.W."/>
            <person name="Lindquist E."/>
            <person name="Lucas S."/>
            <person name="Magnuson J.K."/>
            <person name="Piumi F."/>
            <person name="Raudaskoski M."/>
            <person name="Salamov A."/>
            <person name="Schmutz J."/>
            <person name="Schwarze F.W.M.R."/>
            <person name="vanKuyk P.A."/>
            <person name="Horton J.S."/>
            <person name="Grigoriev I.V."/>
            <person name="Woesten H.A.B."/>
        </authorList>
    </citation>
    <scope>NUCLEOTIDE SEQUENCE [LARGE SCALE GENOMIC DNA]</scope>
    <source>
        <strain evidence="2">H4-8 / FGSC 9210</strain>
    </source>
</reference>
<evidence type="ECO:0000313" key="2">
    <source>
        <dbReference type="Proteomes" id="UP000007431"/>
    </source>
</evidence>